<reference evidence="8" key="1">
    <citation type="submission" date="2023-02" db="EMBL/GenBank/DDBJ databases">
        <title>Pathogen: clinical or host-associated sample.</title>
        <authorList>
            <person name="Hergert J."/>
            <person name="Casey R."/>
            <person name="Wagner J."/>
            <person name="Young E.L."/>
            <person name="Oakeson K.F."/>
        </authorList>
    </citation>
    <scope>NUCLEOTIDE SEQUENCE</scope>
    <source>
        <strain evidence="8">2022CK-00830</strain>
    </source>
</reference>
<feature type="domain" description="Tyr recombinase" evidence="6">
    <location>
        <begin position="125"/>
        <end position="300"/>
    </location>
</feature>
<proteinExistence type="inferred from homology"/>
<name>A0AAX3MYB5_9BACL</name>
<dbReference type="EMBL" id="CP118101">
    <property type="protein sequence ID" value="WDH82262.1"/>
    <property type="molecule type" value="Genomic_DNA"/>
</dbReference>
<dbReference type="Gene3D" id="1.10.443.10">
    <property type="entry name" value="Intergrase catalytic core"/>
    <property type="match status" value="1"/>
</dbReference>
<dbReference type="InterPro" id="IPR011010">
    <property type="entry name" value="DNA_brk_join_enz"/>
</dbReference>
<dbReference type="PANTHER" id="PTHR30349:SF41">
    <property type="entry name" value="INTEGRASE_RECOMBINASE PROTEIN MJ0367-RELATED"/>
    <property type="match status" value="1"/>
</dbReference>
<sequence>MITTHSTIPTPAQANLPFQVYSARFLEGLQAKNASSETISGYKKDLEMINRFLEERYNGIVMLHDIKTQDLEDYLNMLSRERKYQPASVNRHLCTMRSFYNFAIKRGWTNVHLAAPIDPLKAPTKERTYIDEKEYHELVQAIDHPTIKTIVQFLFYTGLRIAECLSLTLDDVDLVNLIIHVKHGKGDKERNVPISAKLAPILAEYKDAIRPEISSKRFFALEKTGKVSDVYVNYVLHQTTAKLGWEKVITCHILRHSFASNLVKKDVHVVHIQKLLGHSDLKTTSRYVHSNYDQLAKAVDVL</sequence>
<evidence type="ECO:0000256" key="2">
    <source>
        <dbReference type="ARBA" id="ARBA00022908"/>
    </source>
</evidence>
<dbReference type="GO" id="GO:0015074">
    <property type="term" value="P:DNA integration"/>
    <property type="evidence" value="ECO:0007669"/>
    <property type="project" value="UniProtKB-KW"/>
</dbReference>
<dbReference type="GO" id="GO:0006310">
    <property type="term" value="P:DNA recombination"/>
    <property type="evidence" value="ECO:0007669"/>
    <property type="project" value="UniProtKB-KW"/>
</dbReference>
<dbReference type="InterPro" id="IPR004107">
    <property type="entry name" value="Integrase_SAM-like_N"/>
</dbReference>
<dbReference type="PROSITE" id="PS51898">
    <property type="entry name" value="TYR_RECOMBINASE"/>
    <property type="match status" value="1"/>
</dbReference>
<dbReference type="PROSITE" id="PS51900">
    <property type="entry name" value="CB"/>
    <property type="match status" value="1"/>
</dbReference>
<feature type="domain" description="Core-binding (CB)" evidence="7">
    <location>
        <begin position="16"/>
        <end position="104"/>
    </location>
</feature>
<organism evidence="8 9">
    <name type="scientific">Paenibacillus urinalis</name>
    <dbReference type="NCBI Taxonomy" id="521520"/>
    <lineage>
        <taxon>Bacteria</taxon>
        <taxon>Bacillati</taxon>
        <taxon>Bacillota</taxon>
        <taxon>Bacilli</taxon>
        <taxon>Bacillales</taxon>
        <taxon>Paenibacillaceae</taxon>
        <taxon>Paenibacillus</taxon>
    </lineage>
</organism>
<dbReference type="InterPro" id="IPR050090">
    <property type="entry name" value="Tyrosine_recombinase_XerCD"/>
</dbReference>
<comment type="similarity">
    <text evidence="1">Belongs to the 'phage' integrase family.</text>
</comment>
<evidence type="ECO:0000256" key="5">
    <source>
        <dbReference type="PROSITE-ProRule" id="PRU01248"/>
    </source>
</evidence>
<dbReference type="Pfam" id="PF00589">
    <property type="entry name" value="Phage_integrase"/>
    <property type="match status" value="1"/>
</dbReference>
<dbReference type="RefSeq" id="WP_274359109.1">
    <property type="nucleotide sequence ID" value="NZ_CP118101.1"/>
</dbReference>
<dbReference type="InterPro" id="IPR013762">
    <property type="entry name" value="Integrase-like_cat_sf"/>
</dbReference>
<dbReference type="GO" id="GO:0003677">
    <property type="term" value="F:DNA binding"/>
    <property type="evidence" value="ECO:0007669"/>
    <property type="project" value="UniProtKB-UniRule"/>
</dbReference>
<dbReference type="InterPro" id="IPR010998">
    <property type="entry name" value="Integrase_recombinase_N"/>
</dbReference>
<dbReference type="InterPro" id="IPR044068">
    <property type="entry name" value="CB"/>
</dbReference>
<evidence type="ECO:0000256" key="1">
    <source>
        <dbReference type="ARBA" id="ARBA00008857"/>
    </source>
</evidence>
<protein>
    <submittedName>
        <fullName evidence="8">Tyrosine-type recombinase/integrase</fullName>
    </submittedName>
</protein>
<evidence type="ECO:0000313" key="8">
    <source>
        <dbReference type="EMBL" id="WDH82262.1"/>
    </source>
</evidence>
<accession>A0AAX3MYB5</accession>
<dbReference type="Gene3D" id="1.10.150.130">
    <property type="match status" value="1"/>
</dbReference>
<keyword evidence="4" id="KW-0233">DNA recombination</keyword>
<dbReference type="Proteomes" id="UP001220962">
    <property type="component" value="Chromosome"/>
</dbReference>
<dbReference type="AlphaFoldDB" id="A0AAX3MYB5"/>
<keyword evidence="3 5" id="KW-0238">DNA-binding</keyword>
<evidence type="ECO:0000313" key="9">
    <source>
        <dbReference type="Proteomes" id="UP001220962"/>
    </source>
</evidence>
<dbReference type="InterPro" id="IPR002104">
    <property type="entry name" value="Integrase_catalytic"/>
</dbReference>
<dbReference type="Pfam" id="PF02899">
    <property type="entry name" value="Phage_int_SAM_1"/>
    <property type="match status" value="1"/>
</dbReference>
<evidence type="ECO:0000259" key="7">
    <source>
        <dbReference type="PROSITE" id="PS51900"/>
    </source>
</evidence>
<dbReference type="PANTHER" id="PTHR30349">
    <property type="entry name" value="PHAGE INTEGRASE-RELATED"/>
    <property type="match status" value="1"/>
</dbReference>
<keyword evidence="2" id="KW-0229">DNA integration</keyword>
<evidence type="ECO:0000256" key="4">
    <source>
        <dbReference type="ARBA" id="ARBA00023172"/>
    </source>
</evidence>
<dbReference type="SUPFAM" id="SSF56349">
    <property type="entry name" value="DNA breaking-rejoining enzymes"/>
    <property type="match status" value="1"/>
</dbReference>
<gene>
    <name evidence="8" type="ORF">PUW23_22875</name>
</gene>
<evidence type="ECO:0000256" key="3">
    <source>
        <dbReference type="ARBA" id="ARBA00023125"/>
    </source>
</evidence>
<evidence type="ECO:0000259" key="6">
    <source>
        <dbReference type="PROSITE" id="PS51898"/>
    </source>
</evidence>